<evidence type="ECO:0000313" key="1">
    <source>
        <dbReference type="EMBL" id="GLY81834.1"/>
    </source>
</evidence>
<dbReference type="EMBL" id="BSTJ01000023">
    <property type="protein sequence ID" value="GLY81834.1"/>
    <property type="molecule type" value="Genomic_DNA"/>
</dbReference>
<dbReference type="AlphaFoldDB" id="A0A9W6VW41"/>
<gene>
    <name evidence="1" type="ORF">Airi01_101010</name>
</gene>
<accession>A0A9W6VW41</accession>
<protein>
    <submittedName>
        <fullName evidence="1">Uncharacterized protein</fullName>
    </submittedName>
</protein>
<dbReference type="RefSeq" id="WP_285636812.1">
    <property type="nucleotide sequence ID" value="NZ_BSTJ01000023.1"/>
</dbReference>
<organism evidence="1 2">
    <name type="scientific">Actinoallomurus iriomotensis</name>
    <dbReference type="NCBI Taxonomy" id="478107"/>
    <lineage>
        <taxon>Bacteria</taxon>
        <taxon>Bacillati</taxon>
        <taxon>Actinomycetota</taxon>
        <taxon>Actinomycetes</taxon>
        <taxon>Streptosporangiales</taxon>
        <taxon>Thermomonosporaceae</taxon>
        <taxon>Actinoallomurus</taxon>
    </lineage>
</organism>
<name>A0A9W6VW41_9ACTN</name>
<evidence type="ECO:0000313" key="2">
    <source>
        <dbReference type="Proteomes" id="UP001165135"/>
    </source>
</evidence>
<reference evidence="1" key="1">
    <citation type="submission" date="2023-03" db="EMBL/GenBank/DDBJ databases">
        <title>Actinoallomurus iriomotensis NBRC 103681.</title>
        <authorList>
            <person name="Ichikawa N."/>
            <person name="Sato H."/>
            <person name="Tonouchi N."/>
        </authorList>
    </citation>
    <scope>NUCLEOTIDE SEQUENCE</scope>
    <source>
        <strain evidence="1">NBRC 103681</strain>
    </source>
</reference>
<dbReference type="Proteomes" id="UP001165135">
    <property type="component" value="Unassembled WGS sequence"/>
</dbReference>
<proteinExistence type="predicted"/>
<comment type="caution">
    <text evidence="1">The sequence shown here is derived from an EMBL/GenBank/DDBJ whole genome shotgun (WGS) entry which is preliminary data.</text>
</comment>
<sequence length="86" mass="9734">MSWSQDDRDKAIWTWLRERQTCSSCGTRPDEWDPKRGGDRRAYVAQVEICRGCQAVQARNAGLTEDQRHGGAHVVLRPREVAHAGS</sequence>